<keyword evidence="2 6" id="KW-0812">Transmembrane</keyword>
<feature type="region of interest" description="Disordered" evidence="5">
    <location>
        <begin position="1"/>
        <end position="37"/>
    </location>
</feature>
<feature type="non-terminal residue" evidence="8">
    <location>
        <position position="1"/>
    </location>
</feature>
<evidence type="ECO:0000256" key="1">
    <source>
        <dbReference type="ARBA" id="ARBA00004141"/>
    </source>
</evidence>
<dbReference type="GO" id="GO:0016020">
    <property type="term" value="C:membrane"/>
    <property type="evidence" value="ECO:0007669"/>
    <property type="project" value="UniProtKB-SubCell"/>
</dbReference>
<feature type="transmembrane region" description="Helical" evidence="6">
    <location>
        <begin position="84"/>
        <end position="103"/>
    </location>
</feature>
<feature type="transmembrane region" description="Helical" evidence="6">
    <location>
        <begin position="251"/>
        <end position="269"/>
    </location>
</feature>
<evidence type="ECO:0000256" key="3">
    <source>
        <dbReference type="ARBA" id="ARBA00022989"/>
    </source>
</evidence>
<feature type="transmembrane region" description="Helical" evidence="6">
    <location>
        <begin position="473"/>
        <end position="492"/>
    </location>
</feature>
<feature type="transmembrane region" description="Helical" evidence="6">
    <location>
        <begin position="202"/>
        <end position="219"/>
    </location>
</feature>
<evidence type="ECO:0000256" key="4">
    <source>
        <dbReference type="ARBA" id="ARBA00023136"/>
    </source>
</evidence>
<keyword evidence="9" id="KW-1185">Reference proteome</keyword>
<keyword evidence="4 6" id="KW-0472">Membrane</keyword>
<proteinExistence type="predicted"/>
<keyword evidence="3 6" id="KW-1133">Transmembrane helix</keyword>
<dbReference type="PANTHER" id="PTHR43341:SF6">
    <property type="entry name" value="AMINO ACID TRANSPORTER (EUROFUNG)"/>
    <property type="match status" value="1"/>
</dbReference>
<feature type="transmembrane region" description="Helical" evidence="6">
    <location>
        <begin position="428"/>
        <end position="452"/>
    </location>
</feature>
<sequence>DRHTELVANSSRRRPSFTMDEEKHVKVDSPGSPDIEDGHLADNADGLHRRLNNRQIQLIAIGGSIGTALFVSIGGGLYKGGPASLFLAYTIYPCILALVNNSVAEMTVHMPVSGGFIRLAGHWVDDAFGFMAGWNFFLYEALLIPFEITAFSLVASYWSDKIPDPGPTAGICLGIILLYGLLNVLAVRGYGEAEFWLSGGKVILIFMLFAFTFITMVGGNPQKFAYGFYYWQNPGAFKEYLGSGALGRFEGFLAALWNASFAVVGPEYISMVAAEAKRPRIYIKTAFKTVYFRFALFFFGSALCVGIVLPHNDVKLAVANGAEIEGVEANTAGAGASPYVIAMGNMGISVLPHIVNVLMLTSIFSAGNTYTFCATRSLYGLALEGRAPRILRYTLSNGVPIWCFCIVMIFPFLSLLQLNSGSAKVLDWLVALMTAGGIIDFLIMSTTFLFYWRAVKAQNFDRNKLHYKGWFQPYGAWIALSFQMLLVIFYQYEAFRPKFDVEVFFRGYSMQIIAILTFSGWKLYHKTKFVKPEECDLVWEAPVIDRYEARFTTKPPGFWAEMLQLIGIGRNKYPEE</sequence>
<dbReference type="PIRSF" id="PIRSF006060">
    <property type="entry name" value="AA_transporter"/>
    <property type="match status" value="1"/>
</dbReference>
<dbReference type="AlphaFoldDB" id="A0AA35Q183"/>
<dbReference type="PANTHER" id="PTHR43341">
    <property type="entry name" value="AMINO ACID PERMEASE"/>
    <property type="match status" value="1"/>
</dbReference>
<reference evidence="8" key="1">
    <citation type="submission" date="2023-01" db="EMBL/GenBank/DDBJ databases">
        <authorList>
            <person name="Piombo E."/>
        </authorList>
    </citation>
    <scope>NUCLEOTIDE SEQUENCE</scope>
</reference>
<evidence type="ECO:0000313" key="8">
    <source>
        <dbReference type="EMBL" id="CAI6087795.1"/>
    </source>
</evidence>
<dbReference type="EMBL" id="CABFNP030000799">
    <property type="protein sequence ID" value="CAI6087795.1"/>
    <property type="molecule type" value="Genomic_DNA"/>
</dbReference>
<evidence type="ECO:0000259" key="7">
    <source>
        <dbReference type="Pfam" id="PF00324"/>
    </source>
</evidence>
<protein>
    <recommendedName>
        <fullName evidence="7">Amino acid permease/ SLC12A domain-containing protein</fullName>
    </recommendedName>
</protein>
<dbReference type="Pfam" id="PF00324">
    <property type="entry name" value="AA_permease"/>
    <property type="match status" value="1"/>
</dbReference>
<feature type="transmembrane region" description="Helical" evidence="6">
    <location>
        <begin position="290"/>
        <end position="309"/>
    </location>
</feature>
<feature type="transmembrane region" description="Helical" evidence="6">
    <location>
        <begin position="353"/>
        <end position="373"/>
    </location>
</feature>
<feature type="transmembrane region" description="Helical" evidence="6">
    <location>
        <begin position="136"/>
        <end position="156"/>
    </location>
</feature>
<dbReference type="InterPro" id="IPR050524">
    <property type="entry name" value="APC_YAT"/>
</dbReference>
<evidence type="ECO:0000313" key="9">
    <source>
        <dbReference type="Proteomes" id="UP001160390"/>
    </source>
</evidence>
<feature type="transmembrane region" description="Helical" evidence="6">
    <location>
        <begin position="504"/>
        <end position="524"/>
    </location>
</feature>
<dbReference type="InterPro" id="IPR004841">
    <property type="entry name" value="AA-permease/SLC12A_dom"/>
</dbReference>
<evidence type="ECO:0000256" key="6">
    <source>
        <dbReference type="SAM" id="Phobius"/>
    </source>
</evidence>
<dbReference type="GO" id="GO:0015171">
    <property type="term" value="F:amino acid transmembrane transporter activity"/>
    <property type="evidence" value="ECO:0007669"/>
    <property type="project" value="TreeGrafter"/>
</dbReference>
<comment type="caution">
    <text evidence="8">The sequence shown here is derived from an EMBL/GenBank/DDBJ whole genome shotgun (WGS) entry which is preliminary data.</text>
</comment>
<feature type="domain" description="Amino acid permease/ SLC12A" evidence="7">
    <location>
        <begin position="56"/>
        <end position="530"/>
    </location>
</feature>
<evidence type="ECO:0000256" key="2">
    <source>
        <dbReference type="ARBA" id="ARBA00022692"/>
    </source>
</evidence>
<organism evidence="8 9">
    <name type="scientific">Clonostachys chloroleuca</name>
    <dbReference type="NCBI Taxonomy" id="1926264"/>
    <lineage>
        <taxon>Eukaryota</taxon>
        <taxon>Fungi</taxon>
        <taxon>Dikarya</taxon>
        <taxon>Ascomycota</taxon>
        <taxon>Pezizomycotina</taxon>
        <taxon>Sordariomycetes</taxon>
        <taxon>Hypocreomycetidae</taxon>
        <taxon>Hypocreales</taxon>
        <taxon>Bionectriaceae</taxon>
        <taxon>Clonostachys</taxon>
    </lineage>
</organism>
<gene>
    <name evidence="8" type="ORF">CCHLO57077_00008294</name>
</gene>
<evidence type="ECO:0000256" key="5">
    <source>
        <dbReference type="SAM" id="MobiDB-lite"/>
    </source>
</evidence>
<feature type="transmembrane region" description="Helical" evidence="6">
    <location>
        <begin position="168"/>
        <end position="190"/>
    </location>
</feature>
<dbReference type="Gene3D" id="1.20.1740.10">
    <property type="entry name" value="Amino acid/polyamine transporter I"/>
    <property type="match status" value="1"/>
</dbReference>
<accession>A0AA35Q183</accession>
<dbReference type="Proteomes" id="UP001160390">
    <property type="component" value="Unassembled WGS sequence"/>
</dbReference>
<comment type="subcellular location">
    <subcellularLocation>
        <location evidence="1">Membrane</location>
        <topology evidence="1">Multi-pass membrane protein</topology>
    </subcellularLocation>
</comment>
<feature type="transmembrane region" description="Helical" evidence="6">
    <location>
        <begin position="58"/>
        <end position="78"/>
    </location>
</feature>
<feature type="transmembrane region" description="Helical" evidence="6">
    <location>
        <begin position="394"/>
        <end position="416"/>
    </location>
</feature>
<name>A0AA35Q183_9HYPO</name>